<gene>
    <name evidence="2" type="ORF">V865_001821</name>
</gene>
<dbReference type="KEGG" id="ker:91100625"/>
<name>A0AAX4KDY0_9TREE</name>
<dbReference type="GeneID" id="91100625"/>
<dbReference type="AlphaFoldDB" id="A0AAX4KDY0"/>
<keyword evidence="3" id="KW-1185">Reference proteome</keyword>
<feature type="compositionally biased region" description="Polar residues" evidence="1">
    <location>
        <begin position="75"/>
        <end position="89"/>
    </location>
</feature>
<feature type="compositionally biased region" description="Polar residues" evidence="1">
    <location>
        <begin position="18"/>
        <end position="36"/>
    </location>
</feature>
<dbReference type="RefSeq" id="XP_066081732.1">
    <property type="nucleotide sequence ID" value="XM_066225635.1"/>
</dbReference>
<organism evidence="2 3">
    <name type="scientific">Kwoniella europaea PYCC6329</name>
    <dbReference type="NCBI Taxonomy" id="1423913"/>
    <lineage>
        <taxon>Eukaryota</taxon>
        <taxon>Fungi</taxon>
        <taxon>Dikarya</taxon>
        <taxon>Basidiomycota</taxon>
        <taxon>Agaricomycotina</taxon>
        <taxon>Tremellomycetes</taxon>
        <taxon>Tremellales</taxon>
        <taxon>Cryptococcaceae</taxon>
        <taxon>Kwoniella</taxon>
    </lineage>
</organism>
<evidence type="ECO:0000313" key="2">
    <source>
        <dbReference type="EMBL" id="WWD03765.1"/>
    </source>
</evidence>
<proteinExistence type="predicted"/>
<feature type="region of interest" description="Disordered" evidence="1">
    <location>
        <begin position="1"/>
        <end position="150"/>
    </location>
</feature>
<reference evidence="2 3" key="1">
    <citation type="submission" date="2024-01" db="EMBL/GenBank/DDBJ databases">
        <title>Comparative genomics of Cryptococcus and Kwoniella reveals pathogenesis evolution and contrasting modes of karyotype evolution via chromosome fusion or intercentromeric recombination.</title>
        <authorList>
            <person name="Coelho M.A."/>
            <person name="David-Palma M."/>
            <person name="Shea T."/>
            <person name="Bowers K."/>
            <person name="McGinley-Smith S."/>
            <person name="Mohammad A.W."/>
            <person name="Gnirke A."/>
            <person name="Yurkov A.M."/>
            <person name="Nowrousian M."/>
            <person name="Sun S."/>
            <person name="Cuomo C.A."/>
            <person name="Heitman J."/>
        </authorList>
    </citation>
    <scope>NUCLEOTIDE SEQUENCE [LARGE SCALE GENOMIC DNA]</scope>
    <source>
        <strain evidence="2 3">PYCC6329</strain>
    </source>
</reference>
<evidence type="ECO:0000313" key="3">
    <source>
        <dbReference type="Proteomes" id="UP001358614"/>
    </source>
</evidence>
<dbReference type="Proteomes" id="UP001358614">
    <property type="component" value="Chromosome 1"/>
</dbReference>
<protein>
    <submittedName>
        <fullName evidence="2">Uncharacterized protein</fullName>
    </submittedName>
</protein>
<accession>A0AAX4KDY0</accession>
<dbReference type="EMBL" id="CP144089">
    <property type="protein sequence ID" value="WWD03765.1"/>
    <property type="molecule type" value="Genomic_DNA"/>
</dbReference>
<evidence type="ECO:0000256" key="1">
    <source>
        <dbReference type="SAM" id="MobiDB-lite"/>
    </source>
</evidence>
<feature type="compositionally biased region" description="Polar residues" evidence="1">
    <location>
        <begin position="43"/>
        <end position="57"/>
    </location>
</feature>
<sequence>MLSSWQRSNRTRTDDQPTNRSSNPFDLTRSSDSQDMQIIWRSTDPTNGSNSRGQSINIALVRRRNPPAEEDRTYTDTSGSLIRSSTTDATQDRHRQGRRRRRRDAERSIGSDYGPPHGITEEYRRPSRQARNPFEARNIPFPNGPGRMPNNRPIGGFPPGFLDDPRDRFDGPYEDLSAYDPTFEDDYYYDSDDEWEYYREDYLVPVRVPTVRSTFSIISGCCCAGPCPRCGRCH</sequence>